<dbReference type="PRINTS" id="PR00937">
    <property type="entry name" value="TBOX"/>
</dbReference>
<name>A0A6P3GY72_BISBB</name>
<evidence type="ECO:0000259" key="9">
    <source>
        <dbReference type="PROSITE" id="PS50252"/>
    </source>
</evidence>
<dbReference type="Pfam" id="PF00907">
    <property type="entry name" value="T-box"/>
    <property type="match status" value="1"/>
</dbReference>
<dbReference type="CDD" id="cd20187">
    <property type="entry name" value="T-box_TBX1_10-like"/>
    <property type="match status" value="1"/>
</dbReference>
<dbReference type="SMART" id="SM00425">
    <property type="entry name" value="TBOX"/>
    <property type="match status" value="1"/>
</dbReference>
<protein>
    <submittedName>
        <fullName evidence="11">T-box transcription factor TBX6-like</fullName>
    </submittedName>
</protein>
<feature type="region of interest" description="Disordered" evidence="8">
    <location>
        <begin position="82"/>
        <end position="119"/>
    </location>
</feature>
<evidence type="ECO:0000313" key="11">
    <source>
        <dbReference type="RefSeq" id="XP_010836298.1"/>
    </source>
</evidence>
<evidence type="ECO:0000256" key="3">
    <source>
        <dbReference type="ARBA" id="ARBA00023015"/>
    </source>
</evidence>
<dbReference type="AlphaFoldDB" id="A0A6P3GY72"/>
<dbReference type="GO" id="GO:0001708">
    <property type="term" value="P:cell fate specification"/>
    <property type="evidence" value="ECO:0007669"/>
    <property type="project" value="TreeGrafter"/>
</dbReference>
<keyword evidence="3" id="KW-0805">Transcription regulation</keyword>
<dbReference type="GO" id="GO:0045893">
    <property type="term" value="P:positive regulation of DNA-templated transcription"/>
    <property type="evidence" value="ECO:0007669"/>
    <property type="project" value="InterPro"/>
</dbReference>
<dbReference type="SUPFAM" id="SSF49417">
    <property type="entry name" value="p53-like transcription factors"/>
    <property type="match status" value="1"/>
</dbReference>
<keyword evidence="10" id="KW-1185">Reference proteome</keyword>
<keyword evidence="2" id="KW-0217">Developmental protein</keyword>
<keyword evidence="4 7" id="KW-0238">DNA-binding</keyword>
<dbReference type="Proteomes" id="UP000515208">
    <property type="component" value="Unplaced"/>
</dbReference>
<dbReference type="InterPro" id="IPR046360">
    <property type="entry name" value="T-box_DNA-bd"/>
</dbReference>
<dbReference type="GO" id="GO:0000981">
    <property type="term" value="F:DNA-binding transcription factor activity, RNA polymerase II-specific"/>
    <property type="evidence" value="ECO:0007669"/>
    <property type="project" value="TreeGrafter"/>
</dbReference>
<sequence length="592" mass="63231">MSPGHGAAAVSGTAGSRPRAVGWAGLRGAGCMQSEAAPARPLGAYGPEATERTTHPAPGSSEPVKPLGSPAGMHFSTVTRDMEAGSRHRGWTSRRPSARAGIECRTSRSSGDPKNTGQASLERMFPTFQVKLFGMDPMADYMLLMDFVPVDDKRYRYAFHSSSGRGPGKAAPATPGRVHYHPDSPAKGAQWMKQIVSFDKLKLTNNLLDDNGHIILNSMHSYQPRFHVVFVDPRKDSEKYAEENFKTFVFEETRFTAVTAYQNHRITQLKIASNPFAKGFRDCDPEDWPRNHRPGALPIMSAFARSRNPVASPTQPNGAEKGRPGSNCPPRPNGYGYSDSPGTPSPRSPEARCADLTPPRPSLPGRPPERVGHIVGESEAGLLQRKLRAGRRGRWAQSCFTDRSGSVGPGVEPPTKPGPDSGLPAGSRPERGVGCDTAALPSALCTQRAALPPHALYSEKHRLPEAAGGGPGALASRPPSTVDAGKGPGLGGQRLPCKCAAPGSELPEDGDPVMCTPGKNQQKTAGQRAQLVDGIPHAVWTQEGWERALSPHTSTQAQGSPAPEQRELHPHGRLISVFQGSFVSGDACWLSP</sequence>
<evidence type="ECO:0000256" key="2">
    <source>
        <dbReference type="ARBA" id="ARBA00022473"/>
    </source>
</evidence>
<feature type="region of interest" description="Disordered" evidence="8">
    <location>
        <begin position="306"/>
        <end position="433"/>
    </location>
</feature>
<dbReference type="PROSITE" id="PS50252">
    <property type="entry name" value="TBOX_3"/>
    <property type="match status" value="1"/>
</dbReference>
<dbReference type="InterPro" id="IPR018186">
    <property type="entry name" value="TF_T-box_CS"/>
</dbReference>
<dbReference type="KEGG" id="bbis:104987191"/>
<proteinExistence type="predicted"/>
<dbReference type="GO" id="GO:0000785">
    <property type="term" value="C:chromatin"/>
    <property type="evidence" value="ECO:0007669"/>
    <property type="project" value="TreeGrafter"/>
</dbReference>
<feature type="domain" description="T-box" evidence="9">
    <location>
        <begin position="123"/>
        <end position="282"/>
    </location>
</feature>
<evidence type="ECO:0000256" key="6">
    <source>
        <dbReference type="ARBA" id="ARBA00023242"/>
    </source>
</evidence>
<dbReference type="PANTHER" id="PTHR11267:SF104">
    <property type="entry name" value="T-BOX TRANSCRIPTION FACTOR TBX1"/>
    <property type="match status" value="1"/>
</dbReference>
<evidence type="ECO:0000256" key="5">
    <source>
        <dbReference type="ARBA" id="ARBA00023163"/>
    </source>
</evidence>
<feature type="compositionally biased region" description="Polar residues" evidence="8">
    <location>
        <begin position="107"/>
        <end position="119"/>
    </location>
</feature>
<dbReference type="InterPro" id="IPR036960">
    <property type="entry name" value="T-box_sf"/>
</dbReference>
<evidence type="ECO:0000313" key="10">
    <source>
        <dbReference type="Proteomes" id="UP000515208"/>
    </source>
</evidence>
<dbReference type="GO" id="GO:0005634">
    <property type="term" value="C:nucleus"/>
    <property type="evidence" value="ECO:0007669"/>
    <property type="project" value="UniProtKB-SubCell"/>
</dbReference>
<evidence type="ECO:0000256" key="8">
    <source>
        <dbReference type="SAM" id="MobiDB-lite"/>
    </source>
</evidence>
<dbReference type="InterPro" id="IPR008967">
    <property type="entry name" value="p53-like_TF_DNA-bd_sf"/>
</dbReference>
<dbReference type="PANTHER" id="PTHR11267">
    <property type="entry name" value="T-BOX PROTEIN-RELATED"/>
    <property type="match status" value="1"/>
</dbReference>
<keyword evidence="6 7" id="KW-0539">Nucleus</keyword>
<evidence type="ECO:0000256" key="1">
    <source>
        <dbReference type="ARBA" id="ARBA00004123"/>
    </source>
</evidence>
<evidence type="ECO:0000256" key="4">
    <source>
        <dbReference type="ARBA" id="ARBA00023125"/>
    </source>
</evidence>
<dbReference type="GeneID" id="104987191"/>
<evidence type="ECO:0000256" key="7">
    <source>
        <dbReference type="PROSITE-ProRule" id="PRU00201"/>
    </source>
</evidence>
<dbReference type="GO" id="GO:0000978">
    <property type="term" value="F:RNA polymerase II cis-regulatory region sequence-specific DNA binding"/>
    <property type="evidence" value="ECO:0007669"/>
    <property type="project" value="InterPro"/>
</dbReference>
<dbReference type="PROSITE" id="PS01264">
    <property type="entry name" value="TBOX_2"/>
    <property type="match status" value="1"/>
</dbReference>
<dbReference type="RefSeq" id="XP_010836298.1">
    <property type="nucleotide sequence ID" value="XM_010837996.1"/>
</dbReference>
<comment type="caution">
    <text evidence="7">Lacks conserved residue(s) required for the propagation of feature annotation.</text>
</comment>
<gene>
    <name evidence="11" type="primary">LOC104987191</name>
</gene>
<reference evidence="11" key="1">
    <citation type="submission" date="2025-08" db="UniProtKB">
        <authorList>
            <consortium name="RefSeq"/>
        </authorList>
    </citation>
    <scope>IDENTIFICATION</scope>
    <source>
        <tissue evidence="11">Blood</tissue>
    </source>
</reference>
<dbReference type="InterPro" id="IPR001699">
    <property type="entry name" value="TF_T-box"/>
</dbReference>
<keyword evidence="5" id="KW-0804">Transcription</keyword>
<dbReference type="FunFam" id="2.60.40.820:FF:000006">
    <property type="entry name" value="T-box transcription factor"/>
    <property type="match status" value="1"/>
</dbReference>
<feature type="compositionally biased region" description="Basic residues" evidence="8">
    <location>
        <begin position="385"/>
        <end position="394"/>
    </location>
</feature>
<dbReference type="GO" id="GO:0009653">
    <property type="term" value="P:anatomical structure morphogenesis"/>
    <property type="evidence" value="ECO:0007669"/>
    <property type="project" value="UniProtKB-ARBA"/>
</dbReference>
<organism evidence="10 11">
    <name type="scientific">Bison bison bison</name>
    <name type="common">North American plains bison</name>
    <dbReference type="NCBI Taxonomy" id="43346"/>
    <lineage>
        <taxon>Eukaryota</taxon>
        <taxon>Metazoa</taxon>
        <taxon>Chordata</taxon>
        <taxon>Craniata</taxon>
        <taxon>Vertebrata</taxon>
        <taxon>Euteleostomi</taxon>
        <taxon>Mammalia</taxon>
        <taxon>Eutheria</taxon>
        <taxon>Laurasiatheria</taxon>
        <taxon>Artiodactyla</taxon>
        <taxon>Ruminantia</taxon>
        <taxon>Pecora</taxon>
        <taxon>Bovidae</taxon>
        <taxon>Bovinae</taxon>
        <taxon>Bison</taxon>
    </lineage>
</organism>
<accession>A0A6P3GY72</accession>
<comment type="subcellular location">
    <subcellularLocation>
        <location evidence="1 7">Nucleus</location>
    </subcellularLocation>
</comment>
<feature type="region of interest" description="Disordered" evidence="8">
    <location>
        <begin position="39"/>
        <end position="68"/>
    </location>
</feature>
<dbReference type="Gene3D" id="2.60.40.820">
    <property type="entry name" value="Transcription factor, T-box"/>
    <property type="match status" value="1"/>
</dbReference>